<dbReference type="AlphaFoldDB" id="A0A1H4CIL0"/>
<evidence type="ECO:0000313" key="2">
    <source>
        <dbReference type="EMBL" id="SEA59912.1"/>
    </source>
</evidence>
<keyword evidence="2" id="KW-0255">Endonuclease</keyword>
<keyword evidence="3" id="KW-1185">Reference proteome</keyword>
<dbReference type="PANTHER" id="PTHR14859">
    <property type="entry name" value="CALCOFLUOR WHITE HYPERSENSITIVE PROTEIN PRECURSOR"/>
    <property type="match status" value="1"/>
</dbReference>
<dbReference type="OrthoDB" id="155529at2"/>
<dbReference type="Proteomes" id="UP000199409">
    <property type="component" value="Unassembled WGS sequence"/>
</dbReference>
<protein>
    <submittedName>
        <fullName evidence="2">Metal-dependent hydrolase, endonuclease/exonuclease/phosphatase family</fullName>
    </submittedName>
</protein>
<proteinExistence type="predicted"/>
<feature type="domain" description="Endonuclease/exonuclease/phosphatase" evidence="1">
    <location>
        <begin position="23"/>
        <end position="226"/>
    </location>
</feature>
<evidence type="ECO:0000259" key="1">
    <source>
        <dbReference type="Pfam" id="PF03372"/>
    </source>
</evidence>
<dbReference type="EMBL" id="FNQN01000008">
    <property type="protein sequence ID" value="SEA59912.1"/>
    <property type="molecule type" value="Genomic_DNA"/>
</dbReference>
<sequence length="266" mass="30594">MRFIHYNICYATGPKMHDSMRSSARNLQRISAFLRQLEPDLVGLIEVDHGSYRTGGKNQAELLAGALGHYHSHSIKYAEKSFWRHVPVLRKQGNAFLTRGRIRNETFHFFEHGMKRLVIELELEHLVVYLVHLALGSRIRHRQLGELYNLVKTTKKPCLVTGDFNALWGEHEINLFLAATGLQNANRDSIPTYPSNAPHRHLDFVLHSKEIVIRDFQVPAIQLSDHLPLVVDFDVHVDVDLRKMSRPPHCYCPLQLDDDPIVFDAV</sequence>
<organism evidence="2 3">
    <name type="scientific">Desulfuromusa kysingii</name>
    <dbReference type="NCBI Taxonomy" id="37625"/>
    <lineage>
        <taxon>Bacteria</taxon>
        <taxon>Pseudomonadati</taxon>
        <taxon>Thermodesulfobacteriota</taxon>
        <taxon>Desulfuromonadia</taxon>
        <taxon>Desulfuromonadales</taxon>
        <taxon>Geopsychrobacteraceae</taxon>
        <taxon>Desulfuromusa</taxon>
    </lineage>
</organism>
<dbReference type="InterPro" id="IPR036691">
    <property type="entry name" value="Endo/exonu/phosph_ase_sf"/>
</dbReference>
<keyword evidence="2" id="KW-0269">Exonuclease</keyword>
<accession>A0A1H4CIL0</accession>
<dbReference type="RefSeq" id="WP_092349225.1">
    <property type="nucleotide sequence ID" value="NZ_FNQN01000008.1"/>
</dbReference>
<dbReference type="InterPro" id="IPR005135">
    <property type="entry name" value="Endo/exonuclease/phosphatase"/>
</dbReference>
<gene>
    <name evidence="2" type="ORF">SAMN05660420_02554</name>
</gene>
<evidence type="ECO:0000313" key="3">
    <source>
        <dbReference type="Proteomes" id="UP000199409"/>
    </source>
</evidence>
<reference evidence="2 3" key="1">
    <citation type="submission" date="2016-10" db="EMBL/GenBank/DDBJ databases">
        <authorList>
            <person name="de Groot N.N."/>
        </authorList>
    </citation>
    <scope>NUCLEOTIDE SEQUENCE [LARGE SCALE GENOMIC DNA]</scope>
    <source>
        <strain evidence="2 3">DSM 7343</strain>
    </source>
</reference>
<dbReference type="Gene3D" id="3.60.10.10">
    <property type="entry name" value="Endonuclease/exonuclease/phosphatase"/>
    <property type="match status" value="1"/>
</dbReference>
<dbReference type="GO" id="GO:0004527">
    <property type="term" value="F:exonuclease activity"/>
    <property type="evidence" value="ECO:0007669"/>
    <property type="project" value="UniProtKB-KW"/>
</dbReference>
<dbReference type="InterPro" id="IPR051916">
    <property type="entry name" value="GPI-anchor_lipid_remodeler"/>
</dbReference>
<name>A0A1H4CIL0_9BACT</name>
<dbReference type="SUPFAM" id="SSF56219">
    <property type="entry name" value="DNase I-like"/>
    <property type="match status" value="1"/>
</dbReference>
<keyword evidence="2" id="KW-0378">Hydrolase</keyword>
<dbReference type="GO" id="GO:0006506">
    <property type="term" value="P:GPI anchor biosynthetic process"/>
    <property type="evidence" value="ECO:0007669"/>
    <property type="project" value="TreeGrafter"/>
</dbReference>
<dbReference type="GO" id="GO:0016020">
    <property type="term" value="C:membrane"/>
    <property type="evidence" value="ECO:0007669"/>
    <property type="project" value="GOC"/>
</dbReference>
<keyword evidence="2" id="KW-0540">Nuclease</keyword>
<dbReference type="GO" id="GO:0004519">
    <property type="term" value="F:endonuclease activity"/>
    <property type="evidence" value="ECO:0007669"/>
    <property type="project" value="UniProtKB-KW"/>
</dbReference>
<dbReference type="STRING" id="37625.SAMN05660420_02554"/>
<dbReference type="PANTHER" id="PTHR14859:SF1">
    <property type="entry name" value="PGAP2-INTERACTING PROTEIN"/>
    <property type="match status" value="1"/>
</dbReference>
<dbReference type="Pfam" id="PF03372">
    <property type="entry name" value="Exo_endo_phos"/>
    <property type="match status" value="1"/>
</dbReference>